<evidence type="ECO:0000259" key="6">
    <source>
        <dbReference type="PROSITE" id="PS50104"/>
    </source>
</evidence>
<evidence type="ECO:0000256" key="2">
    <source>
        <dbReference type="ARBA" id="ARBA00022737"/>
    </source>
</evidence>
<dbReference type="EMBL" id="LRBV02000003">
    <property type="status" value="NOT_ANNOTATED_CDS"/>
    <property type="molecule type" value="Genomic_DNA"/>
</dbReference>
<dbReference type="SUPFAM" id="SSF52200">
    <property type="entry name" value="Toll/Interleukin receptor TIR domain"/>
    <property type="match status" value="1"/>
</dbReference>
<dbReference type="Gene3D" id="1.10.8.430">
    <property type="entry name" value="Helical domain of apoptotic protease-activating factors"/>
    <property type="match status" value="1"/>
</dbReference>
<dbReference type="Gramene" id="QL03p026114:mrna">
    <property type="protein sequence ID" value="QL03p026114:mrna"/>
    <property type="gene ID" value="QL03p026114"/>
</dbReference>
<dbReference type="Gene3D" id="3.40.50.10140">
    <property type="entry name" value="Toll/interleukin-1 receptor homology (TIR) domain"/>
    <property type="match status" value="1"/>
</dbReference>
<keyword evidence="1" id="KW-0433">Leucine-rich repeat</keyword>
<feature type="compositionally biased region" description="Low complexity" evidence="5">
    <location>
        <begin position="926"/>
        <end position="938"/>
    </location>
</feature>
<evidence type="ECO:0000256" key="1">
    <source>
        <dbReference type="ARBA" id="ARBA00022614"/>
    </source>
</evidence>
<dbReference type="Pfam" id="PF00931">
    <property type="entry name" value="NB-ARC"/>
    <property type="match status" value="1"/>
</dbReference>
<dbReference type="PRINTS" id="PR00364">
    <property type="entry name" value="DISEASERSIST"/>
</dbReference>
<dbReference type="InterPro" id="IPR058192">
    <property type="entry name" value="WHD_ROQ1-like"/>
</dbReference>
<dbReference type="InterPro" id="IPR000157">
    <property type="entry name" value="TIR_dom"/>
</dbReference>
<dbReference type="SMART" id="SM00382">
    <property type="entry name" value="AAA"/>
    <property type="match status" value="1"/>
</dbReference>
<evidence type="ECO:0000313" key="7">
    <source>
        <dbReference type="EnsemblPlants" id="QL03p026114:mrna"/>
    </source>
</evidence>
<protein>
    <recommendedName>
        <fullName evidence="6">TIR domain-containing protein</fullName>
    </recommendedName>
</protein>
<dbReference type="InterPro" id="IPR042197">
    <property type="entry name" value="Apaf_helical"/>
</dbReference>
<dbReference type="Gene3D" id="3.80.10.10">
    <property type="entry name" value="Ribonuclease Inhibitor"/>
    <property type="match status" value="2"/>
</dbReference>
<keyword evidence="3" id="KW-0611">Plant defense</keyword>
<dbReference type="PANTHER" id="PTHR11017:SF570">
    <property type="entry name" value="DISEASE RESISTANCE PROTEIN (TIR-NBS CLASS)-RELATED"/>
    <property type="match status" value="1"/>
</dbReference>
<feature type="compositionally biased region" description="Polar residues" evidence="5">
    <location>
        <begin position="949"/>
        <end position="966"/>
    </location>
</feature>
<dbReference type="GO" id="GO:0007165">
    <property type="term" value="P:signal transduction"/>
    <property type="evidence" value="ECO:0007669"/>
    <property type="project" value="InterPro"/>
</dbReference>
<dbReference type="InterPro" id="IPR027417">
    <property type="entry name" value="P-loop_NTPase"/>
</dbReference>
<dbReference type="InterPro" id="IPR036390">
    <property type="entry name" value="WH_DNA-bd_sf"/>
</dbReference>
<keyword evidence="4" id="KW-0520">NAD</keyword>
<dbReference type="FunFam" id="3.40.50.10140:FF:000007">
    <property type="entry name" value="Disease resistance protein (TIR-NBS-LRR class)"/>
    <property type="match status" value="1"/>
</dbReference>
<reference evidence="7 8" key="1">
    <citation type="journal article" date="2016" name="G3 (Bethesda)">
        <title>First Draft Assembly and Annotation of the Genome of a California Endemic Oak Quercus lobata Nee (Fagaceae).</title>
        <authorList>
            <person name="Sork V.L."/>
            <person name="Fitz-Gibbon S.T."/>
            <person name="Puiu D."/>
            <person name="Crepeau M."/>
            <person name="Gugger P.F."/>
            <person name="Sherman R."/>
            <person name="Stevens K."/>
            <person name="Langley C.H."/>
            <person name="Pellegrini M."/>
            <person name="Salzberg S.L."/>
        </authorList>
    </citation>
    <scope>NUCLEOTIDE SEQUENCE [LARGE SCALE GENOMIC DNA]</scope>
    <source>
        <strain evidence="7 8">cv. SW786</strain>
    </source>
</reference>
<keyword evidence="8" id="KW-1185">Reference proteome</keyword>
<dbReference type="InterPro" id="IPR003593">
    <property type="entry name" value="AAA+_ATPase"/>
</dbReference>
<dbReference type="SUPFAM" id="SSF52540">
    <property type="entry name" value="P-loop containing nucleoside triphosphate hydrolases"/>
    <property type="match status" value="1"/>
</dbReference>
<feature type="compositionally biased region" description="Polar residues" evidence="5">
    <location>
        <begin position="978"/>
        <end position="995"/>
    </location>
</feature>
<dbReference type="SUPFAM" id="SSF52058">
    <property type="entry name" value="L domain-like"/>
    <property type="match status" value="1"/>
</dbReference>
<dbReference type="GO" id="GO:0006952">
    <property type="term" value="P:defense response"/>
    <property type="evidence" value="ECO:0007669"/>
    <property type="project" value="UniProtKB-KW"/>
</dbReference>
<evidence type="ECO:0000256" key="4">
    <source>
        <dbReference type="ARBA" id="ARBA00023027"/>
    </source>
</evidence>
<feature type="region of interest" description="Disordered" evidence="5">
    <location>
        <begin position="914"/>
        <end position="1036"/>
    </location>
</feature>
<keyword evidence="2" id="KW-0677">Repeat</keyword>
<dbReference type="InterPro" id="IPR044974">
    <property type="entry name" value="Disease_R_plants"/>
</dbReference>
<feature type="compositionally biased region" description="Polar residues" evidence="5">
    <location>
        <begin position="1007"/>
        <end position="1023"/>
    </location>
</feature>
<dbReference type="Pfam" id="PF01582">
    <property type="entry name" value="TIR"/>
    <property type="match status" value="1"/>
</dbReference>
<evidence type="ECO:0000313" key="8">
    <source>
        <dbReference type="Proteomes" id="UP000594261"/>
    </source>
</evidence>
<evidence type="ECO:0000256" key="5">
    <source>
        <dbReference type="SAM" id="MobiDB-lite"/>
    </source>
</evidence>
<dbReference type="PANTHER" id="PTHR11017">
    <property type="entry name" value="LEUCINE-RICH REPEAT-CONTAINING PROTEIN"/>
    <property type="match status" value="1"/>
</dbReference>
<dbReference type="InterPro" id="IPR032675">
    <property type="entry name" value="LRR_dom_sf"/>
</dbReference>
<dbReference type="Gene3D" id="3.40.50.300">
    <property type="entry name" value="P-loop containing nucleotide triphosphate hydrolases"/>
    <property type="match status" value="1"/>
</dbReference>
<feature type="domain" description="TIR" evidence="6">
    <location>
        <begin position="18"/>
        <end position="183"/>
    </location>
</feature>
<organism evidence="7 8">
    <name type="scientific">Quercus lobata</name>
    <name type="common">Valley oak</name>
    <dbReference type="NCBI Taxonomy" id="97700"/>
    <lineage>
        <taxon>Eukaryota</taxon>
        <taxon>Viridiplantae</taxon>
        <taxon>Streptophyta</taxon>
        <taxon>Embryophyta</taxon>
        <taxon>Tracheophyta</taxon>
        <taxon>Spermatophyta</taxon>
        <taxon>Magnoliopsida</taxon>
        <taxon>eudicotyledons</taxon>
        <taxon>Gunneridae</taxon>
        <taxon>Pentapetalae</taxon>
        <taxon>rosids</taxon>
        <taxon>fabids</taxon>
        <taxon>Fagales</taxon>
        <taxon>Fagaceae</taxon>
        <taxon>Quercus</taxon>
    </lineage>
</organism>
<feature type="compositionally biased region" description="Acidic residues" evidence="5">
    <location>
        <begin position="1024"/>
        <end position="1035"/>
    </location>
</feature>
<dbReference type="EnsemblPlants" id="QL03p026114:mrna">
    <property type="protein sequence ID" value="QL03p026114:mrna"/>
    <property type="gene ID" value="QL03p026114"/>
</dbReference>
<dbReference type="Pfam" id="PF23282">
    <property type="entry name" value="WHD_ROQ1"/>
    <property type="match status" value="1"/>
</dbReference>
<dbReference type="PROSITE" id="PS50104">
    <property type="entry name" value="TIR"/>
    <property type="match status" value="1"/>
</dbReference>
<sequence length="1295" mass="148583">MALSTNKRVLSSSLTKRYIYDVFLSFRGEDTRNGFTSNLNGILRHNGINTFMDDKLRRGKNISTELLEAIESSRISIIVFSKNYASSTWCLDELVKILECKNNGQVVLPVFYKVDPSDVRNQNGKFGEAFTKHEEKFKDNKKKVQRWRAALKEASNISGWHYKNDHPQFGFIHEVFKEISSAKLNHTQVFVVKYAVGVDSRAEEISWRLDIESNDVRMLVIKGLPGIGKTTIAKAIFNLIAYRFEGSIFLENVREESRTNEGILQLQEAIYSGILGGGKLKAHGVSKRINVITETLRHKRILLILDDVDKLDQVENLLGKCDWFAFGSRIIITTREEKVLSTLQEDCHLTYYSYRVKELNQLESYELFCQHAFQRNKPTKDYLELIDQFIYYAEGLPLALKIIGADLYKRNIRYWKSSLEKYKIFPNPKIQQVLKISYDGLDETQRDIFLDIACLFKGFDKEFVEDLLQSSYSYDPFCDIEKLINKCLIIVDNGKLVMHDLIQQMGSEIDRQEAKVSKKHRRLSCHTYEDAHEALNGDTGLDEFRGITLSLPQPRKMQLNLEKMRSLKYLILRNVIYEDLKSFPNGLRLLDWNEFPLSSLPSTFEPTKLVVLNMRWSHIKLDEHFERCQFKALKYMDFTHCKNITNVPDLSVIAPNIKKLRLIRCKNLVEIHRSVGLLEKLENWDLVECRNLRILPTKLQLKSLKSFVLFGCESLEQGTERLAFLSSIGYLTGLRELGISLKNVKDVPSNFSDLQNLRRLTMNDCEEFPKAMDTLGCFPNVERLDFFYSNVTTLPKIAIIFPQLKILWLYCCWNLQKIPILPPCIRFVSAIGCNSLNPKSRGRLLNQFGEFIGLRQNIVCARGIRHQDSDSETNFESESESEFDFDEATFETGFAFETNSNPEADNESVSKFELDEAASETGSAFESNSNSETNYESVSEFELDEAASETGSAFETNSNSETNFESVSEFELDEAASETGTAFETNSNSETNYESVSEFELDEAASETGSTFETNSNPKADNESISEFELDEATSETDSTRKLNDFYTLILPGSKIPKRFNHLSVESSISFSVRRKLPSFAFCVALKVELKDDVPHELLTFNCFAYMYINGSERYLTGYDSRSDPLSFMWVYYSRDWPLVEDKILGDWNDIEIRFECSNYDPKIAKITIERCGVHVSCICPSCNFAANEDADFNPCPPMPDVPKNTTCPTSDGFEFDSNSGNGALAQPFQVQRSCPGTFFFFIIHSFCLENQRKGNKQVFFWKLKGSEGNGRDRSQGFQQWSRRFRASNRPHLCQ</sequence>
<dbReference type="InterPro" id="IPR002182">
    <property type="entry name" value="NB-ARC"/>
</dbReference>
<name>A0A7N2L5G8_QUELO</name>
<proteinExistence type="predicted"/>
<dbReference type="Proteomes" id="UP000594261">
    <property type="component" value="Chromosome 3"/>
</dbReference>
<dbReference type="InParanoid" id="A0A7N2L5G8"/>
<dbReference type="GO" id="GO:0043531">
    <property type="term" value="F:ADP binding"/>
    <property type="evidence" value="ECO:0007669"/>
    <property type="project" value="InterPro"/>
</dbReference>
<evidence type="ECO:0000256" key="3">
    <source>
        <dbReference type="ARBA" id="ARBA00022821"/>
    </source>
</evidence>
<reference evidence="7" key="2">
    <citation type="submission" date="2021-01" db="UniProtKB">
        <authorList>
            <consortium name="EnsemblPlants"/>
        </authorList>
    </citation>
    <scope>IDENTIFICATION</scope>
</reference>
<dbReference type="SUPFAM" id="SSF46785">
    <property type="entry name" value="Winged helix' DNA-binding domain"/>
    <property type="match status" value="1"/>
</dbReference>
<accession>A0A7N2L5G8</accession>
<dbReference type="SMART" id="SM00255">
    <property type="entry name" value="TIR"/>
    <property type="match status" value="1"/>
</dbReference>
<dbReference type="InterPro" id="IPR035897">
    <property type="entry name" value="Toll_tir_struct_dom_sf"/>
</dbReference>